<name>H8FX71_MAGML</name>
<reference evidence="2 3" key="1">
    <citation type="journal article" date="2012" name="J. Bacteriol.">
        <title>Draft Genome Sequence of the Purple Photosynthetic Bacterium Phaeospirillum molischianum DSM120, a Particularly Versatile Bacterium.</title>
        <authorList>
            <person name="Duquesne K."/>
            <person name="Prima V."/>
            <person name="Ji B."/>
            <person name="Rouy Z."/>
            <person name="Medigue C."/>
            <person name="Talla E."/>
            <person name="Sturgis J.N."/>
        </authorList>
    </citation>
    <scope>NUCLEOTIDE SEQUENCE [LARGE SCALE GENOMIC DNA]</scope>
    <source>
        <strain evidence="3">DSM120</strain>
    </source>
</reference>
<dbReference type="OrthoDB" id="7362857at2"/>
<feature type="region of interest" description="Disordered" evidence="1">
    <location>
        <begin position="1"/>
        <end position="20"/>
    </location>
</feature>
<keyword evidence="3" id="KW-1185">Reference proteome</keyword>
<proteinExistence type="predicted"/>
<evidence type="ECO:0000313" key="2">
    <source>
        <dbReference type="EMBL" id="CCG42959.1"/>
    </source>
</evidence>
<dbReference type="EMBL" id="CAHP01000047">
    <property type="protein sequence ID" value="CCG42959.1"/>
    <property type="molecule type" value="Genomic_DNA"/>
</dbReference>
<evidence type="ECO:0000313" key="3">
    <source>
        <dbReference type="Proteomes" id="UP000004169"/>
    </source>
</evidence>
<dbReference type="STRING" id="1150626.PHAMO_510073"/>
<sequence length="90" mass="9945">MTQFRTPGADELERRFDGPVLPADPALTGRPMAAARGVLFQRLAAEQRQAIARRRIGLSAVAVRTDERLCAAGRSLYYYRNQGAAWIGQV</sequence>
<dbReference type="Proteomes" id="UP000004169">
    <property type="component" value="Unassembled WGS sequence"/>
</dbReference>
<dbReference type="eggNOG" id="ENOG502ZHEH">
    <property type="taxonomic scope" value="Bacteria"/>
</dbReference>
<dbReference type="RefSeq" id="WP_002730874.1">
    <property type="nucleotide sequence ID" value="NZ_CAHP01000047.1"/>
</dbReference>
<dbReference type="AlphaFoldDB" id="H8FX71"/>
<gene>
    <name evidence="2" type="ORF">PHAMO_510073</name>
</gene>
<accession>H8FX71</accession>
<evidence type="ECO:0000256" key="1">
    <source>
        <dbReference type="SAM" id="MobiDB-lite"/>
    </source>
</evidence>
<comment type="caution">
    <text evidence="2">The sequence shown here is derived from an EMBL/GenBank/DDBJ whole genome shotgun (WGS) entry which is preliminary data.</text>
</comment>
<protein>
    <submittedName>
        <fullName evidence="2">Uncharacterized protein</fullName>
    </submittedName>
</protein>
<organism evidence="2 3">
    <name type="scientific">Magnetospirillum molischianum DSM 120</name>
    <dbReference type="NCBI Taxonomy" id="1150626"/>
    <lineage>
        <taxon>Bacteria</taxon>
        <taxon>Pseudomonadati</taxon>
        <taxon>Pseudomonadota</taxon>
        <taxon>Alphaproteobacteria</taxon>
        <taxon>Rhodospirillales</taxon>
        <taxon>Rhodospirillaceae</taxon>
        <taxon>Magnetospirillum</taxon>
    </lineage>
</organism>